<gene>
    <name evidence="1" type="ORF">L3Q82_007701</name>
</gene>
<reference evidence="1" key="1">
    <citation type="submission" date="2022-04" db="EMBL/GenBank/DDBJ databases">
        <title>Jade perch genome.</title>
        <authorList>
            <person name="Chao B."/>
        </authorList>
    </citation>
    <scope>NUCLEOTIDE SEQUENCE</scope>
    <source>
        <strain evidence="1">CB-2022</strain>
    </source>
</reference>
<sequence>MGHPATQLPPEVWNHVFGFLSVTDRFNVRATCRVFKKLVDHRCLWKDWSVVLDFQNGPYNSPFWATLNRRRVTSVVMRSTRAKDWRMLAAGLPLTTVLVMDPSSQASLNHLQDFAHLKRLGIRGSSLLPDAFTVRRPHQLTHLSICDVPVSVTAMGRFISSLSQFSNLTSLVFHPMGILKEPVWMVRSILTCLPKLKHLSLSDLSLWALNSIPRPNPGPLGGAQRPPSALSSLELTNCLNDSLPEDAMRLMPGLRSLAVFHRHSHHDMSDRWLSPVCHLKTWLTDLSQLSTLVIVKGAPVKEYVMSIPATVTSLTLCVEGITSGDIGSCGGAGTRSPAPSHRPLAHTSGS</sequence>
<evidence type="ECO:0000313" key="2">
    <source>
        <dbReference type="Proteomes" id="UP000831701"/>
    </source>
</evidence>
<name>A0ACB8WQC1_9TELE</name>
<dbReference type="Proteomes" id="UP000831701">
    <property type="component" value="Chromosome 7"/>
</dbReference>
<organism evidence="1 2">
    <name type="scientific">Scortum barcoo</name>
    <name type="common">barcoo grunter</name>
    <dbReference type="NCBI Taxonomy" id="214431"/>
    <lineage>
        <taxon>Eukaryota</taxon>
        <taxon>Metazoa</taxon>
        <taxon>Chordata</taxon>
        <taxon>Craniata</taxon>
        <taxon>Vertebrata</taxon>
        <taxon>Euteleostomi</taxon>
        <taxon>Actinopterygii</taxon>
        <taxon>Neopterygii</taxon>
        <taxon>Teleostei</taxon>
        <taxon>Neoteleostei</taxon>
        <taxon>Acanthomorphata</taxon>
        <taxon>Eupercaria</taxon>
        <taxon>Centrarchiformes</taxon>
        <taxon>Terapontoidei</taxon>
        <taxon>Terapontidae</taxon>
        <taxon>Scortum</taxon>
    </lineage>
</organism>
<proteinExistence type="predicted"/>
<keyword evidence="2" id="KW-1185">Reference proteome</keyword>
<evidence type="ECO:0000313" key="1">
    <source>
        <dbReference type="EMBL" id="KAI3369487.1"/>
    </source>
</evidence>
<protein>
    <submittedName>
        <fullName evidence="1">Uncharacterized protein</fullName>
    </submittedName>
</protein>
<dbReference type="EMBL" id="CM041537">
    <property type="protein sequence ID" value="KAI3369487.1"/>
    <property type="molecule type" value="Genomic_DNA"/>
</dbReference>
<accession>A0ACB8WQC1</accession>
<comment type="caution">
    <text evidence="1">The sequence shown here is derived from an EMBL/GenBank/DDBJ whole genome shotgun (WGS) entry which is preliminary data.</text>
</comment>